<dbReference type="Proteomes" id="UP001580391">
    <property type="component" value="Unassembled WGS sequence"/>
</dbReference>
<feature type="domain" description="DNA binding HTH" evidence="1">
    <location>
        <begin position="405"/>
        <end position="443"/>
    </location>
</feature>
<dbReference type="InterPro" id="IPR027417">
    <property type="entry name" value="P-loop_NTPase"/>
</dbReference>
<dbReference type="InterPro" id="IPR002197">
    <property type="entry name" value="HTH_Fis"/>
</dbReference>
<reference evidence="2 3" key="1">
    <citation type="submission" date="2024-09" db="EMBL/GenBank/DDBJ databases">
        <title>Taxonomic and Genotyping Characterization of Leptospira Strains isolated from Multiple Sources in Colombia highlights the importance of intermediate species.</title>
        <authorList>
            <person name="Torres Higuera L."/>
            <person name="Rojas Tapias D."/>
            <person name="Jimenez Velasquez S."/>
            <person name="Renjifo Ibanez C."/>
        </authorList>
    </citation>
    <scope>NUCLEOTIDE SEQUENCE [LARGE SCALE GENOMIC DNA]</scope>
    <source>
        <strain evidence="2 3">Lep080</strain>
    </source>
</reference>
<dbReference type="PANTHER" id="PTHR32071:SF122">
    <property type="entry name" value="SIGMA FACTOR"/>
    <property type="match status" value="1"/>
</dbReference>
<dbReference type="EMBL" id="JBHILJ010000005">
    <property type="protein sequence ID" value="MFB5737140.1"/>
    <property type="molecule type" value="Genomic_DNA"/>
</dbReference>
<dbReference type="Gene3D" id="1.10.10.60">
    <property type="entry name" value="Homeodomain-like"/>
    <property type="match status" value="1"/>
</dbReference>
<organism evidence="2 3">
    <name type="scientific">Leptospira wolffii</name>
    <dbReference type="NCBI Taxonomy" id="409998"/>
    <lineage>
        <taxon>Bacteria</taxon>
        <taxon>Pseudomonadati</taxon>
        <taxon>Spirochaetota</taxon>
        <taxon>Spirochaetia</taxon>
        <taxon>Leptospirales</taxon>
        <taxon>Leptospiraceae</taxon>
        <taxon>Leptospira</taxon>
    </lineage>
</organism>
<sequence length="448" mass="50562">MLKFKHFPSMPPLPEDIFWEDPSPEEIRDILPSSFPEWLEYLNGLAGLVTLSSVADPDALEEICSWGYGEDGFFYSFLAKGSRVRNRLELSNLPFFLEQAPGFEFYNQEAHGCLLGPIRIGKKLSGFILVEVSGKPRDRDIFLLGLLCQKISWALGERKVVAEKPSPIESGIGEILFRLAGGNSSLLEGFRKKQILRIFGPPASGRKTLAKWIHKLDLLEKPLVTVSVLPEQIPKLEKALADWEKMAQTGSLVLEKVEDYSLNQQRILYEYSQRKTSKCRLIFLENRDQKPKEEFVYFRSLLAGNSIELPAWKFWNSEDRRSLILSVFQEVREVHGRPDLRLSSEAIESLSGGSSYRNLEDVRNAIEEAVLNSGTGEIHTSELKKEGPLGVSLPDPEDLDLRKAVEAMERQKILLADKLFGGNQIRMAKALGISRGSLQYKLRNLGLG</sequence>
<dbReference type="SUPFAM" id="SSF52540">
    <property type="entry name" value="P-loop containing nucleoside triphosphate hydrolases"/>
    <property type="match status" value="1"/>
</dbReference>
<dbReference type="Gene3D" id="3.40.50.300">
    <property type="entry name" value="P-loop containing nucleotide triphosphate hydrolases"/>
    <property type="match status" value="1"/>
</dbReference>
<accession>A0ABV5BPP9</accession>
<dbReference type="InterPro" id="IPR009057">
    <property type="entry name" value="Homeodomain-like_sf"/>
</dbReference>
<evidence type="ECO:0000313" key="2">
    <source>
        <dbReference type="EMBL" id="MFB5737140.1"/>
    </source>
</evidence>
<name>A0ABV5BPP9_9LEPT</name>
<keyword evidence="3" id="KW-1185">Reference proteome</keyword>
<proteinExistence type="predicted"/>
<dbReference type="PRINTS" id="PR01590">
    <property type="entry name" value="HTHFIS"/>
</dbReference>
<dbReference type="RefSeq" id="WP_210414506.1">
    <property type="nucleotide sequence ID" value="NZ_JBHILI010000006.1"/>
</dbReference>
<protein>
    <submittedName>
        <fullName evidence="2">Helix-turn-helix domain-containing protein</fullName>
    </submittedName>
</protein>
<evidence type="ECO:0000259" key="1">
    <source>
        <dbReference type="Pfam" id="PF02954"/>
    </source>
</evidence>
<dbReference type="PANTHER" id="PTHR32071">
    <property type="entry name" value="TRANSCRIPTIONAL REGULATORY PROTEIN"/>
    <property type="match status" value="1"/>
</dbReference>
<gene>
    <name evidence="2" type="ORF">ACE5IX_11510</name>
</gene>
<comment type="caution">
    <text evidence="2">The sequence shown here is derived from an EMBL/GenBank/DDBJ whole genome shotgun (WGS) entry which is preliminary data.</text>
</comment>
<evidence type="ECO:0000313" key="3">
    <source>
        <dbReference type="Proteomes" id="UP001580391"/>
    </source>
</evidence>
<dbReference type="SUPFAM" id="SSF46689">
    <property type="entry name" value="Homeodomain-like"/>
    <property type="match status" value="1"/>
</dbReference>
<dbReference type="Pfam" id="PF02954">
    <property type="entry name" value="HTH_8"/>
    <property type="match status" value="1"/>
</dbReference>